<evidence type="ECO:0000313" key="2">
    <source>
        <dbReference type="EMBL" id="KAF7280704.1"/>
    </source>
</evidence>
<feature type="compositionally biased region" description="Basic residues" evidence="1">
    <location>
        <begin position="105"/>
        <end position="126"/>
    </location>
</feature>
<dbReference type="Proteomes" id="UP000625711">
    <property type="component" value="Unassembled WGS sequence"/>
</dbReference>
<reference evidence="2" key="1">
    <citation type="submission" date="2020-08" db="EMBL/GenBank/DDBJ databases">
        <title>Genome sequencing and assembly of the red palm weevil Rhynchophorus ferrugineus.</title>
        <authorList>
            <person name="Dias G.B."/>
            <person name="Bergman C.M."/>
            <person name="Manee M."/>
        </authorList>
    </citation>
    <scope>NUCLEOTIDE SEQUENCE</scope>
    <source>
        <strain evidence="2">AA-2017</strain>
        <tissue evidence="2">Whole larva</tissue>
    </source>
</reference>
<proteinExistence type="predicted"/>
<protein>
    <submittedName>
        <fullName evidence="2">Uncharacterized protein</fullName>
    </submittedName>
</protein>
<comment type="caution">
    <text evidence="2">The sequence shown here is derived from an EMBL/GenBank/DDBJ whole genome shotgun (WGS) entry which is preliminary data.</text>
</comment>
<feature type="region of interest" description="Disordered" evidence="1">
    <location>
        <begin position="96"/>
        <end position="157"/>
    </location>
</feature>
<evidence type="ECO:0000313" key="3">
    <source>
        <dbReference type="Proteomes" id="UP000625711"/>
    </source>
</evidence>
<sequence>MARQNFARTAKQPSPWGGGMGRERGSSWSRAAAGGRRVGREGGRGARGGVFSAFRVSYCRPIGMVVWVGLDFFLIDDIQSDATYCKRNLVSSSISNHNLDASPCRSRRKISSRSQGRRNRPRKRLVSHQPLVPAAVAPSSGPHPPVLVTPNNANLRERSPRPLRRHRLSVFRRNRLLTVLYSRHRCRDVVPRALSPRASSLALANPGTWWTLGRLSVRSLPPMRIRERWGEVRGVCVGPEGFGALACQSRLDGSPDRSPARYCADGVLDGLPANLVTFRTNIRLTAFELLIRIGDVVFVIRADGIRGSGFRNAEGYQPDEAFNVN</sequence>
<feature type="region of interest" description="Disordered" evidence="1">
    <location>
        <begin position="1"/>
        <end position="44"/>
    </location>
</feature>
<name>A0A834IH89_RHYFE</name>
<feature type="compositionally biased region" description="Low complexity" evidence="1">
    <location>
        <begin position="26"/>
        <end position="35"/>
    </location>
</feature>
<gene>
    <name evidence="2" type="ORF">GWI33_005561</name>
</gene>
<accession>A0A834IH89</accession>
<organism evidence="2 3">
    <name type="scientific">Rhynchophorus ferrugineus</name>
    <name type="common">Red palm weevil</name>
    <name type="synonym">Curculio ferrugineus</name>
    <dbReference type="NCBI Taxonomy" id="354439"/>
    <lineage>
        <taxon>Eukaryota</taxon>
        <taxon>Metazoa</taxon>
        <taxon>Ecdysozoa</taxon>
        <taxon>Arthropoda</taxon>
        <taxon>Hexapoda</taxon>
        <taxon>Insecta</taxon>
        <taxon>Pterygota</taxon>
        <taxon>Neoptera</taxon>
        <taxon>Endopterygota</taxon>
        <taxon>Coleoptera</taxon>
        <taxon>Polyphaga</taxon>
        <taxon>Cucujiformia</taxon>
        <taxon>Curculionidae</taxon>
        <taxon>Dryophthorinae</taxon>
        <taxon>Rhynchophorus</taxon>
    </lineage>
</organism>
<dbReference type="EMBL" id="JAACXV010000277">
    <property type="protein sequence ID" value="KAF7280704.1"/>
    <property type="molecule type" value="Genomic_DNA"/>
</dbReference>
<evidence type="ECO:0000256" key="1">
    <source>
        <dbReference type="SAM" id="MobiDB-lite"/>
    </source>
</evidence>
<dbReference type="AlphaFoldDB" id="A0A834IH89"/>
<keyword evidence="3" id="KW-1185">Reference proteome</keyword>